<dbReference type="InterPro" id="IPR002092">
    <property type="entry name" value="DNA-dir_Rpol_phage-type"/>
</dbReference>
<keyword evidence="6" id="KW-0809">Transit peptide</keyword>
<comment type="similarity">
    <text evidence="2 10">Belongs to the phage and mitochondrial RNA polymerase family.</text>
</comment>
<keyword evidence="7" id="KW-0496">Mitochondrion</keyword>
<dbReference type="PANTHER" id="PTHR10102:SF0">
    <property type="entry name" value="DNA-DIRECTED RNA POLYMERASE, MITOCHONDRIAL"/>
    <property type="match status" value="1"/>
</dbReference>
<evidence type="ECO:0000256" key="5">
    <source>
        <dbReference type="ARBA" id="ARBA00022695"/>
    </source>
</evidence>
<evidence type="ECO:0000256" key="6">
    <source>
        <dbReference type="ARBA" id="ARBA00022946"/>
    </source>
</evidence>
<dbReference type="GO" id="GO:0001018">
    <property type="term" value="F:mitochondrial promoter sequence-specific DNA binding"/>
    <property type="evidence" value="ECO:0007669"/>
    <property type="project" value="TreeGrafter"/>
</dbReference>
<evidence type="ECO:0000259" key="12">
    <source>
        <dbReference type="SMART" id="SM01311"/>
    </source>
</evidence>
<evidence type="ECO:0000256" key="2">
    <source>
        <dbReference type="ARBA" id="ARBA00009493"/>
    </source>
</evidence>
<evidence type="ECO:0000313" key="14">
    <source>
        <dbReference type="Proteomes" id="UP000094236"/>
    </source>
</evidence>
<dbReference type="GO" id="GO:0006391">
    <property type="term" value="P:transcription initiation at mitochondrial promoter"/>
    <property type="evidence" value="ECO:0007669"/>
    <property type="project" value="EnsemblFungi"/>
</dbReference>
<evidence type="ECO:0000256" key="7">
    <source>
        <dbReference type="ARBA" id="ARBA00023128"/>
    </source>
</evidence>
<gene>
    <name evidence="13" type="ORF">PACTADRAFT_49985</name>
</gene>
<dbReference type="InterPro" id="IPR043502">
    <property type="entry name" value="DNA/RNA_pol_sf"/>
</dbReference>
<keyword evidence="11" id="KW-0175">Coiled coil</keyword>
<dbReference type="Pfam" id="PF00940">
    <property type="entry name" value="RNA_pol"/>
    <property type="match status" value="1"/>
</dbReference>
<name>A0A1E4TU21_PACTA</name>
<comment type="function">
    <text evidence="10">DNA-dependent RNA polymerase catalyzes the transcription of DNA into RNA using the four ribonucleoside triphosphates as substrates.</text>
</comment>
<accession>A0A1E4TU21</accession>
<dbReference type="FunFam" id="1.10.150.20:FF:000041">
    <property type="entry name" value="DNA-directed RNA polymerase"/>
    <property type="match status" value="1"/>
</dbReference>
<dbReference type="EC" id="2.7.7.6" evidence="10"/>
<evidence type="ECO:0000256" key="9">
    <source>
        <dbReference type="ARBA" id="ARBA00048552"/>
    </source>
</evidence>
<dbReference type="Proteomes" id="UP000094236">
    <property type="component" value="Unassembled WGS sequence"/>
</dbReference>
<evidence type="ECO:0000256" key="11">
    <source>
        <dbReference type="SAM" id="Coils"/>
    </source>
</evidence>
<proteinExistence type="inferred from homology"/>
<dbReference type="STRING" id="669874.A0A1E4TU21"/>
<organism evidence="13 14">
    <name type="scientific">Pachysolen tannophilus NRRL Y-2460</name>
    <dbReference type="NCBI Taxonomy" id="669874"/>
    <lineage>
        <taxon>Eukaryota</taxon>
        <taxon>Fungi</taxon>
        <taxon>Dikarya</taxon>
        <taxon>Ascomycota</taxon>
        <taxon>Saccharomycotina</taxon>
        <taxon>Pichiomycetes</taxon>
        <taxon>Pachysolenaceae</taxon>
        <taxon>Pachysolen</taxon>
    </lineage>
</organism>
<dbReference type="InterPro" id="IPR037159">
    <property type="entry name" value="RNA_POL_N_sf"/>
</dbReference>
<dbReference type="Gene3D" id="1.10.287.280">
    <property type="match status" value="1"/>
</dbReference>
<comment type="catalytic activity">
    <reaction evidence="9 10">
        <text>RNA(n) + a ribonucleoside 5'-triphosphate = RNA(n+1) + diphosphate</text>
        <dbReference type="Rhea" id="RHEA:21248"/>
        <dbReference type="Rhea" id="RHEA-COMP:14527"/>
        <dbReference type="Rhea" id="RHEA-COMP:17342"/>
        <dbReference type="ChEBI" id="CHEBI:33019"/>
        <dbReference type="ChEBI" id="CHEBI:61557"/>
        <dbReference type="ChEBI" id="CHEBI:140395"/>
        <dbReference type="EC" id="2.7.7.6"/>
    </reaction>
</comment>
<keyword evidence="3 10" id="KW-0240">DNA-directed RNA polymerase</keyword>
<dbReference type="Gene3D" id="1.10.150.20">
    <property type="entry name" value="5' to 3' exonuclease, C-terminal subdomain"/>
    <property type="match status" value="1"/>
</dbReference>
<evidence type="ECO:0000256" key="3">
    <source>
        <dbReference type="ARBA" id="ARBA00022478"/>
    </source>
</evidence>
<dbReference type="GO" id="GO:0034245">
    <property type="term" value="C:mitochondrial DNA-directed RNA polymerase complex"/>
    <property type="evidence" value="ECO:0007669"/>
    <property type="project" value="EnsemblFungi"/>
</dbReference>
<dbReference type="GO" id="GO:0006269">
    <property type="term" value="P:DNA replication, synthesis of primer"/>
    <property type="evidence" value="ECO:0007669"/>
    <property type="project" value="EnsemblFungi"/>
</dbReference>
<keyword evidence="4 10" id="KW-0808">Transferase</keyword>
<evidence type="ECO:0000256" key="4">
    <source>
        <dbReference type="ARBA" id="ARBA00022679"/>
    </source>
</evidence>
<keyword evidence="14" id="KW-1185">Reference proteome</keyword>
<dbReference type="InterPro" id="IPR046950">
    <property type="entry name" value="DNA-dir_Rpol_C_phage-type"/>
</dbReference>
<keyword evidence="8 10" id="KW-0804">Transcription</keyword>
<keyword evidence="5 10" id="KW-0548">Nucleotidyltransferase</keyword>
<feature type="coiled-coil region" evidence="11">
    <location>
        <begin position="272"/>
        <end position="312"/>
    </location>
</feature>
<sequence>MLRSTISKRSYSSNKNVLSTTITTTTTTSKRFLKSVSISQASLSTDEVGSSAGNKDYNYTKFFTDLKSYESGLKRSYKKLPNTSVHYSSPNDDIYRSLNSRIIVKQWSLLEACISTKDYLRAQFILDGLYNLCCDNKSDLSSFLDGINQYLASWSIDENVSMDDLSKWMVDVKSKYPLLVPNDRTFAILINSSINKSKQNQNDVLNNDFIHFILEYKKSSNTESLKEVLKHLDIFGLENVRYLKNHYNISFDEIPRELHEFFEALKGNNIPIENINKKIIEKNLKINDEEEKEEKEEIISAIKADVKSLEQDGVGKNLNTTSTEYFANDDIEIPTLRKDSETLKGVDTFGLKVIRHSLLGLTSKNKLQMLKDFQERLGSNEILPSSITMYTNTKNDELLKNDIDFYHIYRTLQNGKQREVFDAVLEEFNLERQRSLEVRSIDAASEKWKHTYEMLAKNNIMTNHDKNINYYLYKWYVQAVELVKEEVQNCKNLKEFEKSKNLTPEQEAQHKDREIYGPYLTLVSPEKMSTICILELLKVNAASNISSGVRTARSVLSVGRAVELEYRAQELLKSENDIYKTYRSIKKTSEFKKLVTKSTDEKFRKLLNRAKKDLSNNQFTWSPDIRAKVGSVLISLLLQVAKIQVNGTDPTTNKKVTGEVPAFYHSYQYVSGSRIGVIRFHPDFEKKLTKEDMNSAIAPQGLPMLVKPRPWENYNSGGYLYSSNQILRSKDSIEQQEYLKAVSEKGLINSIYQGLNVLGDTAWTVNERLFKIIVKVWNTGEPYLEIPGIVSEPQYPPPPPRDVDPSIRRKWKVEVQNLANEFSKNRSLRCDANYKLEIARAFLGEKIYFPHNLDFRGRAYPLSPHFNHLGNDLSRSLLIFWKGKELGEGGLDWLKVHLSNLFGFDKVPLEDRINFVNENMENLKDSVMDPLNGKGWWKKADKPWQALSTMFEIYEATQLPDPSKYLSHQPVHQDGTCNGLQHYAALGGDIEGAKQVNLAPSDRPQDVYSYVAGLVQKRVDLDAANGVEDAIKVQDKIKRKVVKQTVMTSVYGVTFVGAKEQIARQLVDHFPDELDLKFASEYLARQVFASIRELFEAAHLIQDWLAESAKRITKSVSLDVGETDAEFLSSVIWTTPLGLPIVQPYRSMGKKQVHTNLQTVYITDPFAITPVDSRKQMAAFPPNFIHSLDACHMLLSAVKCNEANLDFASVHDSYWTHACDIDKMNEILRKTFISLHEVDLIAKLKDEFDRRYKGFLQVISISKKTEVAKKIIELRKELSAKKGAPITSSDELHLERERQALLKSDDLEKQKMGQQMITTISLIENEDLSTLKSKTTSDTLKVFAPFKLDPIPSKGDFDVKGIKDSTYFFS</sequence>
<dbReference type="PROSITE" id="PS00489">
    <property type="entry name" value="RNA_POL_PHAGE_2"/>
    <property type="match status" value="1"/>
</dbReference>
<dbReference type="FunFam" id="1.10.287.280:FF:000001">
    <property type="entry name" value="DNA-directed RNA polymerase"/>
    <property type="match status" value="1"/>
</dbReference>
<reference evidence="14" key="1">
    <citation type="submission" date="2016-05" db="EMBL/GenBank/DDBJ databases">
        <title>Comparative genomics of biotechnologically important yeasts.</title>
        <authorList>
            <consortium name="DOE Joint Genome Institute"/>
            <person name="Riley R."/>
            <person name="Haridas S."/>
            <person name="Wolfe K.H."/>
            <person name="Lopes M.R."/>
            <person name="Hittinger C.T."/>
            <person name="Goker M."/>
            <person name="Salamov A."/>
            <person name="Wisecaver J."/>
            <person name="Long T.M."/>
            <person name="Aerts A.L."/>
            <person name="Barry K."/>
            <person name="Choi C."/>
            <person name="Clum A."/>
            <person name="Coughlan A.Y."/>
            <person name="Deshpande S."/>
            <person name="Douglass A.P."/>
            <person name="Hanson S.J."/>
            <person name="Klenk H.-P."/>
            <person name="Labutti K."/>
            <person name="Lapidus A."/>
            <person name="Lindquist E."/>
            <person name="Lipzen A."/>
            <person name="Meier-Kolthoff J.P."/>
            <person name="Ohm R.A."/>
            <person name="Otillar R.P."/>
            <person name="Pangilinan J."/>
            <person name="Peng Y."/>
            <person name="Rokas A."/>
            <person name="Rosa C.A."/>
            <person name="Scheuner C."/>
            <person name="Sibirny A.A."/>
            <person name="Slot J.C."/>
            <person name="Stielow J.B."/>
            <person name="Sun H."/>
            <person name="Kurtzman C.P."/>
            <person name="Blackwell M."/>
            <person name="Grigoriev I.V."/>
            <person name="Jeffries T.W."/>
        </authorList>
    </citation>
    <scope>NUCLEOTIDE SEQUENCE [LARGE SCALE GENOMIC DNA]</scope>
    <source>
        <strain evidence="14">NRRL Y-2460</strain>
    </source>
</reference>
<dbReference type="InterPro" id="IPR029262">
    <property type="entry name" value="RPOL_N"/>
</dbReference>
<dbReference type="Gene3D" id="1.10.1320.10">
    <property type="entry name" value="DNA-directed RNA polymerase, N-terminal domain"/>
    <property type="match status" value="1"/>
</dbReference>
<evidence type="ECO:0000256" key="10">
    <source>
        <dbReference type="RuleBase" id="RU003805"/>
    </source>
</evidence>
<evidence type="ECO:0000256" key="8">
    <source>
        <dbReference type="ARBA" id="ARBA00023163"/>
    </source>
</evidence>
<evidence type="ECO:0000313" key="13">
    <source>
        <dbReference type="EMBL" id="ODV95237.1"/>
    </source>
</evidence>
<protein>
    <recommendedName>
        <fullName evidence="10">DNA-directed RNA polymerase</fullName>
        <ecNumber evidence="10">2.7.7.6</ecNumber>
    </recommendedName>
</protein>
<dbReference type="GO" id="GO:0003899">
    <property type="term" value="F:DNA-directed RNA polymerase activity"/>
    <property type="evidence" value="ECO:0007669"/>
    <property type="project" value="UniProtKB-EC"/>
</dbReference>
<feature type="domain" description="DNA-directed RNA polymerase N-terminal" evidence="12">
    <location>
        <begin position="431"/>
        <end position="760"/>
    </location>
</feature>
<evidence type="ECO:0000256" key="1">
    <source>
        <dbReference type="ARBA" id="ARBA00004173"/>
    </source>
</evidence>
<dbReference type="GO" id="GO:0042645">
    <property type="term" value="C:mitochondrial nucleoid"/>
    <property type="evidence" value="ECO:0007669"/>
    <property type="project" value="EnsemblFungi"/>
</dbReference>
<dbReference type="PROSITE" id="PS00900">
    <property type="entry name" value="RNA_POL_PHAGE_1"/>
    <property type="match status" value="1"/>
</dbReference>
<dbReference type="FunFam" id="1.10.1320.10:FF:000005">
    <property type="entry name" value="DNA-directed RNA polymerase"/>
    <property type="match status" value="1"/>
</dbReference>
<dbReference type="Pfam" id="PF14700">
    <property type="entry name" value="RPOL_N"/>
    <property type="match status" value="1"/>
</dbReference>
<dbReference type="OrthoDB" id="276422at2759"/>
<dbReference type="SUPFAM" id="SSF56672">
    <property type="entry name" value="DNA/RNA polymerases"/>
    <property type="match status" value="1"/>
</dbReference>
<dbReference type="SMART" id="SM01311">
    <property type="entry name" value="RPOL_N"/>
    <property type="match status" value="1"/>
</dbReference>
<comment type="subcellular location">
    <subcellularLocation>
        <location evidence="1">Mitochondrion</location>
    </subcellularLocation>
</comment>
<dbReference type="EMBL" id="KV454014">
    <property type="protein sequence ID" value="ODV95237.1"/>
    <property type="molecule type" value="Genomic_DNA"/>
</dbReference>
<dbReference type="PANTHER" id="PTHR10102">
    <property type="entry name" value="DNA-DIRECTED RNA POLYMERASE, MITOCHONDRIAL"/>
    <property type="match status" value="1"/>
</dbReference>